<dbReference type="Gene3D" id="2.60.40.2550">
    <property type="match status" value="1"/>
</dbReference>
<dbReference type="Pfam" id="PF03067">
    <property type="entry name" value="LPMO_10"/>
    <property type="match status" value="1"/>
</dbReference>
<dbReference type="InterPro" id="IPR014756">
    <property type="entry name" value="Ig_E-set"/>
</dbReference>
<feature type="domain" description="Chitin-binding type-4" evidence="4">
    <location>
        <begin position="2"/>
        <end position="125"/>
    </location>
</feature>
<dbReference type="InterPro" id="IPR041029">
    <property type="entry name" value="GbpA_2"/>
</dbReference>
<dbReference type="InterPro" id="IPR051024">
    <property type="entry name" value="GlcNAc_Chitin_IntDeg"/>
</dbReference>
<dbReference type="Pfam" id="PF18416">
    <property type="entry name" value="GbpA_2"/>
    <property type="match status" value="1"/>
</dbReference>
<dbReference type="Gene3D" id="3.30.70.2150">
    <property type="match status" value="1"/>
</dbReference>
<name>A0A3N5EEP1_9ENTR</name>
<dbReference type="CDD" id="cd21177">
    <property type="entry name" value="LPMO_AA10"/>
    <property type="match status" value="1"/>
</dbReference>
<protein>
    <submittedName>
        <fullName evidence="6">N-acetylglucosamine-binding protein GbpA</fullName>
    </submittedName>
</protein>
<dbReference type="SUPFAM" id="SSF81296">
    <property type="entry name" value="E set domains"/>
    <property type="match status" value="1"/>
</dbReference>
<dbReference type="GO" id="GO:0008061">
    <property type="term" value="F:chitin binding"/>
    <property type="evidence" value="ECO:0007669"/>
    <property type="project" value="UniProtKB-KW"/>
</dbReference>
<keyword evidence="7" id="KW-1185">Reference proteome</keyword>
<keyword evidence="3" id="KW-0732">Signal</keyword>
<reference evidence="6 7" key="1">
    <citation type="submission" date="2018-11" db="EMBL/GenBank/DDBJ databases">
        <title>Draft genome sequence of Buttiauxella warmboldiae CCUG 35512.</title>
        <authorList>
            <person name="Salva-Serra F."/>
            <person name="Marathe N."/>
            <person name="Moore E."/>
            <person name="Svensson L."/>
            <person name="Engstrom-Jakobsson H."/>
        </authorList>
    </citation>
    <scope>NUCLEOTIDE SEQUENCE [LARGE SCALE GENOMIC DNA]</scope>
    <source>
        <strain evidence="6 7">CCUG 35512</strain>
    </source>
</reference>
<accession>A0A3N5EEP1</accession>
<dbReference type="InterPro" id="IPR004302">
    <property type="entry name" value="Cellulose/chitin-bd_N"/>
</dbReference>
<evidence type="ECO:0000256" key="1">
    <source>
        <dbReference type="ARBA" id="ARBA00022525"/>
    </source>
</evidence>
<evidence type="ECO:0000259" key="4">
    <source>
        <dbReference type="Pfam" id="PF03067"/>
    </source>
</evidence>
<evidence type="ECO:0000256" key="3">
    <source>
        <dbReference type="ARBA" id="ARBA00022729"/>
    </source>
</evidence>
<gene>
    <name evidence="6" type="primary">gbpA</name>
    <name evidence="6" type="ORF">EHN07_05280</name>
</gene>
<feature type="domain" description="N-acetylglucosamine binding protein A" evidence="5">
    <location>
        <begin position="145"/>
        <end position="243"/>
    </location>
</feature>
<dbReference type="RefSeq" id="WP_124023144.1">
    <property type="nucleotide sequence ID" value="NZ_RPOH01000017.1"/>
</dbReference>
<sequence>MGPADGQIASAGHAQFNELNVQTSSRWYKNPVKAGPVALTWTFTAKHKTAQFRYFITREDWNPNQPLTRMSFDLNPFCSAPYGGQIVPETLTHNCTLPARTGYQVILAVWDVSDTGNAFYNVIDVDFGSGATSPGGDNTVPAAQWTSIGQISPTLNLKAGDKVTLRVFDSNGERSDLAQTLLINSDSEGNSKTWSYNLAVKVNNSSNGLIRAGQINGDKIEPVYDTNNVYAAANSQIVRTEVQIEQKQQVASTLSIEGVASSISITPGQTLPLSVGVNVGGQPMDIEATVFSHDGNQQAYSSKKGVSGLQTLNLQLTNVQTGQYNLVVVGKNAQGDIIQKTQTFVTTSSADNRDNNPAYSAVFPEGIASYAAGTRVLQPADGKVYQCKPWPYSGYCKQWSSNARGFEPGVGDSWEMAWIKVE</sequence>
<evidence type="ECO:0000259" key="5">
    <source>
        <dbReference type="Pfam" id="PF18416"/>
    </source>
</evidence>
<evidence type="ECO:0000313" key="6">
    <source>
        <dbReference type="EMBL" id="RPH29622.1"/>
    </source>
</evidence>
<organism evidence="6 7">
    <name type="scientific">Buttiauxella warmboldiae</name>
    <dbReference type="NCBI Taxonomy" id="82993"/>
    <lineage>
        <taxon>Bacteria</taxon>
        <taxon>Pseudomonadati</taxon>
        <taxon>Pseudomonadota</taxon>
        <taxon>Gammaproteobacteria</taxon>
        <taxon>Enterobacterales</taxon>
        <taxon>Enterobacteriaceae</taxon>
        <taxon>Buttiauxella</taxon>
    </lineage>
</organism>
<dbReference type="Proteomes" id="UP000268615">
    <property type="component" value="Unassembled WGS sequence"/>
</dbReference>
<dbReference type="PANTHER" id="PTHR34823:SF1">
    <property type="entry name" value="CHITIN-BINDING TYPE-4 DOMAIN-CONTAINING PROTEIN"/>
    <property type="match status" value="1"/>
</dbReference>
<dbReference type="Gene3D" id="2.70.50.50">
    <property type="entry name" value="chitin-binding protein cbp21"/>
    <property type="match status" value="1"/>
</dbReference>
<dbReference type="OrthoDB" id="3675244at2"/>
<dbReference type="AlphaFoldDB" id="A0A3N5EEP1"/>
<dbReference type="EMBL" id="RPOH01000017">
    <property type="protein sequence ID" value="RPH29622.1"/>
    <property type="molecule type" value="Genomic_DNA"/>
</dbReference>
<evidence type="ECO:0000256" key="2">
    <source>
        <dbReference type="ARBA" id="ARBA00022669"/>
    </source>
</evidence>
<keyword evidence="1" id="KW-0964">Secreted</keyword>
<comment type="caution">
    <text evidence="6">The sequence shown here is derived from an EMBL/GenBank/DDBJ whole genome shotgun (WGS) entry which is preliminary data.</text>
</comment>
<proteinExistence type="predicted"/>
<keyword evidence="2" id="KW-0147">Chitin-binding</keyword>
<evidence type="ECO:0000313" key="7">
    <source>
        <dbReference type="Proteomes" id="UP000268615"/>
    </source>
</evidence>
<dbReference type="NCBIfam" id="NF009690">
    <property type="entry name" value="PRK13211.1"/>
    <property type="match status" value="1"/>
</dbReference>
<dbReference type="PANTHER" id="PTHR34823">
    <property type="entry name" value="GLCNAC-BINDING PROTEIN A"/>
    <property type="match status" value="1"/>
</dbReference>